<gene>
    <name evidence="2" type="ORF">LVIROSA_LOCUS38417</name>
</gene>
<comment type="caution">
    <text evidence="2">The sequence shown here is derived from an EMBL/GenBank/DDBJ whole genome shotgun (WGS) entry which is preliminary data.</text>
</comment>
<feature type="region of interest" description="Disordered" evidence="1">
    <location>
        <begin position="189"/>
        <end position="211"/>
    </location>
</feature>
<organism evidence="2 3">
    <name type="scientific">Lactuca virosa</name>
    <dbReference type="NCBI Taxonomy" id="75947"/>
    <lineage>
        <taxon>Eukaryota</taxon>
        <taxon>Viridiplantae</taxon>
        <taxon>Streptophyta</taxon>
        <taxon>Embryophyta</taxon>
        <taxon>Tracheophyta</taxon>
        <taxon>Spermatophyta</taxon>
        <taxon>Magnoliopsida</taxon>
        <taxon>eudicotyledons</taxon>
        <taxon>Gunneridae</taxon>
        <taxon>Pentapetalae</taxon>
        <taxon>asterids</taxon>
        <taxon>campanulids</taxon>
        <taxon>Asterales</taxon>
        <taxon>Asteraceae</taxon>
        <taxon>Cichorioideae</taxon>
        <taxon>Cichorieae</taxon>
        <taxon>Lactucinae</taxon>
        <taxon>Lactuca</taxon>
    </lineage>
</organism>
<evidence type="ECO:0000256" key="1">
    <source>
        <dbReference type="SAM" id="MobiDB-lite"/>
    </source>
</evidence>
<evidence type="ECO:0000313" key="3">
    <source>
        <dbReference type="Proteomes" id="UP001157418"/>
    </source>
</evidence>
<dbReference type="Proteomes" id="UP001157418">
    <property type="component" value="Unassembled WGS sequence"/>
</dbReference>
<protein>
    <submittedName>
        <fullName evidence="2">Uncharacterized protein</fullName>
    </submittedName>
</protein>
<dbReference type="EMBL" id="CAKMRJ010005745">
    <property type="protein sequence ID" value="CAH1453152.1"/>
    <property type="molecule type" value="Genomic_DNA"/>
</dbReference>
<keyword evidence="3" id="KW-1185">Reference proteome</keyword>
<feature type="region of interest" description="Disordered" evidence="1">
    <location>
        <begin position="111"/>
        <end position="173"/>
    </location>
</feature>
<feature type="compositionally biased region" description="Low complexity" evidence="1">
    <location>
        <begin position="125"/>
        <end position="138"/>
    </location>
</feature>
<accession>A0AAU9PU78</accession>
<sequence length="211" mass="23435">MVFGIGLGYKGFDASSSPFVHPTKQKERESQQIGAVDNVIGEEGIGVDLRRSPISIRSPSSSLCPIEEEKGNESKRVVRWWLLSTAVVARELLRRLPHRFFISGPKNEGGRVWVSPATNRSSDQSPASPRAPFSSPTAELNGKTAATVVLDDGGRQRRRRRAPWPAASQGKKENSMGVWDLFFSSKQKELSWNERGQQPPVLVSKRRNGDR</sequence>
<proteinExistence type="predicted"/>
<name>A0AAU9PU78_9ASTR</name>
<reference evidence="2 3" key="1">
    <citation type="submission" date="2022-01" db="EMBL/GenBank/DDBJ databases">
        <authorList>
            <person name="Xiong W."/>
            <person name="Schranz E."/>
        </authorList>
    </citation>
    <scope>NUCLEOTIDE SEQUENCE [LARGE SCALE GENOMIC DNA]</scope>
</reference>
<evidence type="ECO:0000313" key="2">
    <source>
        <dbReference type="EMBL" id="CAH1453152.1"/>
    </source>
</evidence>
<dbReference type="AlphaFoldDB" id="A0AAU9PU78"/>